<accession>A0A6N2JXJ7</accession>
<gene>
    <name evidence="2" type="ORF">SVIM_LOCUS476</name>
</gene>
<reference evidence="2" key="1">
    <citation type="submission" date="2019-03" db="EMBL/GenBank/DDBJ databases">
        <authorList>
            <person name="Mank J."/>
            <person name="Almeida P."/>
        </authorList>
    </citation>
    <scope>NUCLEOTIDE SEQUENCE</scope>
    <source>
        <strain evidence="2">78183</strain>
    </source>
</reference>
<sequence>MVTKEDEAHQKQQQPLLHQEEVNTADNDSLDTLLHNNPNKKTSNPFTLANKKFSPIFSRVVQTVKEQYKSVKTGKTGVPGPQSLLTPPLSTSVDFLSFGWLLL</sequence>
<evidence type="ECO:0000313" key="2">
    <source>
        <dbReference type="EMBL" id="VFU19777.1"/>
    </source>
</evidence>
<feature type="compositionally biased region" description="Polar residues" evidence="1">
    <location>
        <begin position="34"/>
        <end position="47"/>
    </location>
</feature>
<name>A0A6N2JXJ7_SALVM</name>
<protein>
    <submittedName>
        <fullName evidence="2">Uncharacterized protein</fullName>
    </submittedName>
</protein>
<evidence type="ECO:0000256" key="1">
    <source>
        <dbReference type="SAM" id="MobiDB-lite"/>
    </source>
</evidence>
<organism evidence="2">
    <name type="scientific">Salix viminalis</name>
    <name type="common">Common osier</name>
    <name type="synonym">Basket willow</name>
    <dbReference type="NCBI Taxonomy" id="40686"/>
    <lineage>
        <taxon>Eukaryota</taxon>
        <taxon>Viridiplantae</taxon>
        <taxon>Streptophyta</taxon>
        <taxon>Embryophyta</taxon>
        <taxon>Tracheophyta</taxon>
        <taxon>Spermatophyta</taxon>
        <taxon>Magnoliopsida</taxon>
        <taxon>eudicotyledons</taxon>
        <taxon>Gunneridae</taxon>
        <taxon>Pentapetalae</taxon>
        <taxon>rosids</taxon>
        <taxon>fabids</taxon>
        <taxon>Malpighiales</taxon>
        <taxon>Salicaceae</taxon>
        <taxon>Saliceae</taxon>
        <taxon>Salix</taxon>
    </lineage>
</organism>
<feature type="region of interest" description="Disordered" evidence="1">
    <location>
        <begin position="1"/>
        <end position="47"/>
    </location>
</feature>
<proteinExistence type="predicted"/>
<feature type="compositionally biased region" description="Basic and acidic residues" evidence="1">
    <location>
        <begin position="1"/>
        <end position="10"/>
    </location>
</feature>
<dbReference type="EMBL" id="CAADRP010000001">
    <property type="protein sequence ID" value="VFU19777.1"/>
    <property type="molecule type" value="Genomic_DNA"/>
</dbReference>
<feature type="compositionally biased region" description="Polar residues" evidence="1">
    <location>
        <begin position="11"/>
        <end position="27"/>
    </location>
</feature>
<dbReference type="AlphaFoldDB" id="A0A6N2JXJ7"/>